<dbReference type="AlphaFoldDB" id="A0A1B8ZA49"/>
<accession>A0A1B8ZA49</accession>
<comment type="caution">
    <text evidence="1">The sequence shown here is derived from an EMBL/GenBank/DDBJ whole genome shotgun (WGS) entry which is preliminary data.</text>
</comment>
<organism evidence="1 2">
    <name type="scientific">Chryseobacterium artocarpi</name>
    <dbReference type="NCBI Taxonomy" id="1414727"/>
    <lineage>
        <taxon>Bacteria</taxon>
        <taxon>Pseudomonadati</taxon>
        <taxon>Bacteroidota</taxon>
        <taxon>Flavobacteriia</taxon>
        <taxon>Flavobacteriales</taxon>
        <taxon>Weeksellaceae</taxon>
        <taxon>Chryseobacterium group</taxon>
        <taxon>Chryseobacterium</taxon>
    </lineage>
</organism>
<dbReference type="RefSeq" id="WP_065396326.1">
    <property type="nucleotide sequence ID" value="NZ_MAYH01000049.1"/>
</dbReference>
<dbReference type="Proteomes" id="UP000092651">
    <property type="component" value="Unassembled WGS sequence"/>
</dbReference>
<reference evidence="1 2" key="1">
    <citation type="submission" date="2016-07" db="EMBL/GenBank/DDBJ databases">
        <authorList>
            <person name="Jeong J.-J."/>
            <person name="Kim D.W."/>
            <person name="Sang M.K."/>
            <person name="Choi I.-G."/>
            <person name="Kim K.D."/>
        </authorList>
    </citation>
    <scope>NUCLEOTIDE SEQUENCE [LARGE SCALE GENOMIC DNA]</scope>
    <source>
        <strain evidence="1 2">UTM-3</strain>
    </source>
</reference>
<protein>
    <submittedName>
        <fullName evidence="1">Uncharacterized protein</fullName>
    </submittedName>
</protein>
<evidence type="ECO:0000313" key="1">
    <source>
        <dbReference type="EMBL" id="OCA68455.1"/>
    </source>
</evidence>
<gene>
    <name evidence="1" type="ORF">BBI01_18600</name>
</gene>
<dbReference type="OrthoDB" id="9935000at2"/>
<name>A0A1B8ZA49_9FLAO</name>
<sequence>MILEVIHYYSDPGNVDIGGNLKNSIFTIITTSTFFLSNSIVTWELNRSKLYICEIYSRFNDEAYQKSYVNQILEDDNKIFHDWINCDILVPGNLISDSNKAKVNYLAIKIKSGCIEATECRPVIAEYD</sequence>
<keyword evidence="2" id="KW-1185">Reference proteome</keyword>
<proteinExistence type="predicted"/>
<evidence type="ECO:0000313" key="2">
    <source>
        <dbReference type="Proteomes" id="UP000092651"/>
    </source>
</evidence>
<dbReference type="EMBL" id="MAYH01000049">
    <property type="protein sequence ID" value="OCA68455.1"/>
    <property type="molecule type" value="Genomic_DNA"/>
</dbReference>